<proteinExistence type="inferred from homology"/>
<feature type="region of interest" description="Disordered" evidence="6">
    <location>
        <begin position="1"/>
        <end position="27"/>
    </location>
</feature>
<protein>
    <submittedName>
        <fullName evidence="8">Transport of quorum-sensing signal protein</fullName>
    </submittedName>
</protein>
<evidence type="ECO:0000256" key="3">
    <source>
        <dbReference type="ARBA" id="ARBA00022692"/>
    </source>
</evidence>
<dbReference type="Proteomes" id="UP000048908">
    <property type="component" value="Unassembled WGS sequence"/>
</dbReference>
<name>A0A0M6XM92_9RHOB</name>
<accession>A0A0M6XM92</accession>
<comment type="similarity">
    <text evidence="2">Belongs to the autoinducer-2 exporter (AI-2E) (TC 2.A.86) family.</text>
</comment>
<evidence type="ECO:0000313" key="8">
    <source>
        <dbReference type="EMBL" id="CTQ32048.1"/>
    </source>
</evidence>
<dbReference type="GO" id="GO:0055085">
    <property type="term" value="P:transmembrane transport"/>
    <property type="evidence" value="ECO:0007669"/>
    <property type="project" value="TreeGrafter"/>
</dbReference>
<dbReference type="Pfam" id="PF01594">
    <property type="entry name" value="AI-2E_transport"/>
    <property type="match status" value="1"/>
</dbReference>
<dbReference type="STRING" id="282197.SAMN04488517_104185"/>
<feature type="transmembrane region" description="Helical" evidence="7">
    <location>
        <begin position="254"/>
        <end position="283"/>
    </location>
</feature>
<sequence length="383" mass="40621">MAPRDDPPARSAGVIDPAPPTETPKTRHPLAIPVTGLFILALVQALIVASVFLIPVTSAIFGYFILNAPRRLLERVGIPAPVSAALFTLLIGAGVFVGMMALSESIYEFVSDIPSLLREATATLTGPGGLLESMNEAREVTEEAIGSDGPGPMQVEVVDNVGLATSVAAFAPGLLSQIVFAICLMYFLVASGDLFIQKAVQSVDRFQDKKTTVATIRTIEARLGNYLGAITLINIGLGLCIGAAMFWWGLPSPWLIGIMATALNFIPFVGAVVGALIAGIIAFVTFGDPWPAIGVLLTYYGLTAFEGQFVTPTLVGQRLRLNVVMVFLSVAFFAWIWSIMGMVVAVPALIVIKVICDAIPRLHKIGLFLGDAEGFVPQAKPRA</sequence>
<evidence type="ECO:0000256" key="2">
    <source>
        <dbReference type="ARBA" id="ARBA00009773"/>
    </source>
</evidence>
<evidence type="ECO:0000256" key="1">
    <source>
        <dbReference type="ARBA" id="ARBA00004141"/>
    </source>
</evidence>
<feature type="transmembrane region" description="Helical" evidence="7">
    <location>
        <begin position="78"/>
        <end position="102"/>
    </location>
</feature>
<keyword evidence="4 7" id="KW-1133">Transmembrane helix</keyword>
<reference evidence="8 9" key="1">
    <citation type="submission" date="2015-07" db="EMBL/GenBank/DDBJ databases">
        <authorList>
            <person name="Noorani M."/>
        </authorList>
    </citation>
    <scope>NUCLEOTIDE SEQUENCE [LARGE SCALE GENOMIC DNA]</scope>
    <source>
        <strain evidence="8 9">CECT 5088</strain>
    </source>
</reference>
<dbReference type="RefSeq" id="WP_233489710.1">
    <property type="nucleotide sequence ID" value="NZ_CXPG01000012.1"/>
</dbReference>
<dbReference type="EMBL" id="CXPG01000012">
    <property type="protein sequence ID" value="CTQ32048.1"/>
    <property type="molecule type" value="Genomic_DNA"/>
</dbReference>
<keyword evidence="5 7" id="KW-0472">Membrane</keyword>
<dbReference type="PANTHER" id="PTHR21716:SF16">
    <property type="entry name" value="BLL1467 PROTEIN"/>
    <property type="match status" value="1"/>
</dbReference>
<gene>
    <name evidence="8" type="primary">tqsA_1</name>
    <name evidence="8" type="ORF">JAN5088_00809</name>
</gene>
<evidence type="ECO:0000256" key="7">
    <source>
        <dbReference type="SAM" id="Phobius"/>
    </source>
</evidence>
<organism evidence="8 9">
    <name type="scientific">Jannaschia rubra</name>
    <dbReference type="NCBI Taxonomy" id="282197"/>
    <lineage>
        <taxon>Bacteria</taxon>
        <taxon>Pseudomonadati</taxon>
        <taxon>Pseudomonadota</taxon>
        <taxon>Alphaproteobacteria</taxon>
        <taxon>Rhodobacterales</taxon>
        <taxon>Roseobacteraceae</taxon>
        <taxon>Jannaschia</taxon>
    </lineage>
</organism>
<dbReference type="AlphaFoldDB" id="A0A0M6XM92"/>
<feature type="transmembrane region" description="Helical" evidence="7">
    <location>
        <begin position="167"/>
        <end position="189"/>
    </location>
</feature>
<dbReference type="GO" id="GO:0016020">
    <property type="term" value="C:membrane"/>
    <property type="evidence" value="ECO:0007669"/>
    <property type="project" value="UniProtKB-SubCell"/>
</dbReference>
<dbReference type="PANTHER" id="PTHR21716">
    <property type="entry name" value="TRANSMEMBRANE PROTEIN"/>
    <property type="match status" value="1"/>
</dbReference>
<feature type="transmembrane region" description="Helical" evidence="7">
    <location>
        <begin position="323"/>
        <end position="352"/>
    </location>
</feature>
<comment type="subcellular location">
    <subcellularLocation>
        <location evidence="1">Membrane</location>
        <topology evidence="1">Multi-pass membrane protein</topology>
    </subcellularLocation>
</comment>
<dbReference type="InterPro" id="IPR002549">
    <property type="entry name" value="AI-2E-like"/>
</dbReference>
<feature type="transmembrane region" description="Helical" evidence="7">
    <location>
        <begin position="226"/>
        <end position="248"/>
    </location>
</feature>
<evidence type="ECO:0000256" key="4">
    <source>
        <dbReference type="ARBA" id="ARBA00022989"/>
    </source>
</evidence>
<evidence type="ECO:0000256" key="6">
    <source>
        <dbReference type="SAM" id="MobiDB-lite"/>
    </source>
</evidence>
<evidence type="ECO:0000256" key="5">
    <source>
        <dbReference type="ARBA" id="ARBA00023136"/>
    </source>
</evidence>
<keyword evidence="3 7" id="KW-0812">Transmembrane</keyword>
<evidence type="ECO:0000313" key="9">
    <source>
        <dbReference type="Proteomes" id="UP000048908"/>
    </source>
</evidence>
<feature type="transmembrane region" description="Helical" evidence="7">
    <location>
        <begin position="37"/>
        <end position="66"/>
    </location>
</feature>
<feature type="transmembrane region" description="Helical" evidence="7">
    <location>
        <begin position="290"/>
        <end position="311"/>
    </location>
</feature>
<keyword evidence="9" id="KW-1185">Reference proteome</keyword>